<dbReference type="RefSeq" id="WP_009838771.1">
    <property type="nucleotide sequence ID" value="NZ_AAOH01000006.1"/>
</dbReference>
<dbReference type="PROSITE" id="PS50109">
    <property type="entry name" value="HIS_KIN"/>
    <property type="match status" value="1"/>
</dbReference>
<gene>
    <name evidence="13" type="ORF">PTD2_15757</name>
</gene>
<dbReference type="Gene3D" id="1.10.287.130">
    <property type="match status" value="1"/>
</dbReference>
<evidence type="ECO:0000256" key="5">
    <source>
        <dbReference type="ARBA" id="ARBA00022553"/>
    </source>
</evidence>
<dbReference type="Pfam" id="PF02518">
    <property type="entry name" value="HATPase_c"/>
    <property type="match status" value="1"/>
</dbReference>
<reference evidence="13 14" key="1">
    <citation type="submission" date="2006-02" db="EMBL/GenBank/DDBJ databases">
        <authorList>
            <person name="Moran M.A."/>
            <person name="Kjelleberg S."/>
            <person name="Egan S."/>
            <person name="Saunders N."/>
            <person name="Thomas T."/>
            <person name="Ferriera S."/>
            <person name="Johnson J."/>
            <person name="Kravitz S."/>
            <person name="Halpern A."/>
            <person name="Remington K."/>
            <person name="Beeson K."/>
            <person name="Tran B."/>
            <person name="Rogers Y.-H."/>
            <person name="Friedman R."/>
            <person name="Venter J.C."/>
        </authorList>
    </citation>
    <scope>NUCLEOTIDE SEQUENCE [LARGE SCALE GENOMIC DNA]</scope>
    <source>
        <strain evidence="13 14">D2</strain>
    </source>
</reference>
<accession>A4CD66</accession>
<keyword evidence="10" id="KW-0472">Membrane</keyword>
<organism evidence="13 14">
    <name type="scientific">Pseudoalteromonas tunicata D2</name>
    <dbReference type="NCBI Taxonomy" id="87626"/>
    <lineage>
        <taxon>Bacteria</taxon>
        <taxon>Pseudomonadati</taxon>
        <taxon>Pseudomonadota</taxon>
        <taxon>Gammaproteobacteria</taxon>
        <taxon>Alteromonadales</taxon>
        <taxon>Pseudoalteromonadaceae</taxon>
        <taxon>Pseudoalteromonas</taxon>
    </lineage>
</organism>
<dbReference type="InterPro" id="IPR036890">
    <property type="entry name" value="HATPase_C_sf"/>
</dbReference>
<dbReference type="PRINTS" id="PR00344">
    <property type="entry name" value="BCTRLSENSOR"/>
</dbReference>
<dbReference type="GO" id="GO:0005524">
    <property type="term" value="F:ATP binding"/>
    <property type="evidence" value="ECO:0007669"/>
    <property type="project" value="UniProtKB-KW"/>
</dbReference>
<dbReference type="InterPro" id="IPR036097">
    <property type="entry name" value="HisK_dim/P_sf"/>
</dbReference>
<dbReference type="InterPro" id="IPR004358">
    <property type="entry name" value="Sig_transdc_His_kin-like_C"/>
</dbReference>
<evidence type="ECO:0000259" key="12">
    <source>
        <dbReference type="PROSITE" id="PS50885"/>
    </source>
</evidence>
<feature type="transmembrane region" description="Helical" evidence="10">
    <location>
        <begin position="6"/>
        <end position="23"/>
    </location>
</feature>
<evidence type="ECO:0000256" key="8">
    <source>
        <dbReference type="ARBA" id="ARBA00022777"/>
    </source>
</evidence>
<keyword evidence="10" id="KW-0812">Transmembrane</keyword>
<dbReference type="SMART" id="SM00304">
    <property type="entry name" value="HAMP"/>
    <property type="match status" value="1"/>
</dbReference>
<evidence type="ECO:0000256" key="1">
    <source>
        <dbReference type="ARBA" id="ARBA00000085"/>
    </source>
</evidence>
<dbReference type="SUPFAM" id="SSF55874">
    <property type="entry name" value="ATPase domain of HSP90 chaperone/DNA topoisomerase II/histidine kinase"/>
    <property type="match status" value="1"/>
</dbReference>
<protein>
    <recommendedName>
        <fullName evidence="3">histidine kinase</fullName>
        <ecNumber evidence="3">2.7.13.3</ecNumber>
    </recommendedName>
</protein>
<evidence type="ECO:0000256" key="10">
    <source>
        <dbReference type="SAM" id="Phobius"/>
    </source>
</evidence>
<evidence type="ECO:0000256" key="6">
    <source>
        <dbReference type="ARBA" id="ARBA00022679"/>
    </source>
</evidence>
<dbReference type="PROSITE" id="PS50885">
    <property type="entry name" value="HAMP"/>
    <property type="match status" value="1"/>
</dbReference>
<comment type="catalytic activity">
    <reaction evidence="1">
        <text>ATP + protein L-histidine = ADP + protein N-phospho-L-histidine.</text>
        <dbReference type="EC" id="2.7.13.3"/>
    </reaction>
</comment>
<keyword evidence="10" id="KW-1133">Transmembrane helix</keyword>
<keyword evidence="8 13" id="KW-0418">Kinase</keyword>
<sequence>MKKLYISLLLSAFISLFALGWLIDTFSQIEHNPVDDFAIEKQLIDGFAEQVAQEKNKIAATKALAAHFKQSLTFNANDELALPQSLIDNLAVPGGLMLEDELGFYIIKSHPSFNAHHLEMRLVKPDQQMHRLDLILTLSFYFGVCLLMWVWLSPLTKRLSLLYKASQQFASGDLSARIKLSKFTYISDVESAFNRMAAQIQKLIEENKLLASSLSHDIRTPVACLRFGLDAALDTTDTTKKDMYLTRMESDLDHMECMLKTYLEFATLEKNSYQISFSLINLDAYFANLSQQIQPKLHHKGLTLQIDCPDLLIKADLHWLGRAIINLLGNGCDFADKTIRLSAKQDAHCTHIYIEDDGPGIAKENWLNVFEPFFKEQNHRNRSDKSYGLGLAIAAKVVDWHFGLIKVDQSPSLKGARFTLSLPLQCPRANVS</sequence>
<dbReference type="PANTHER" id="PTHR44936:SF10">
    <property type="entry name" value="SENSOR PROTEIN RSTB"/>
    <property type="match status" value="1"/>
</dbReference>
<dbReference type="Pfam" id="PF00512">
    <property type="entry name" value="HisKA"/>
    <property type="match status" value="1"/>
</dbReference>
<dbReference type="OrthoDB" id="9804645at2"/>
<dbReference type="CDD" id="cd06225">
    <property type="entry name" value="HAMP"/>
    <property type="match status" value="1"/>
</dbReference>
<dbReference type="SMART" id="SM00388">
    <property type="entry name" value="HisKA"/>
    <property type="match status" value="1"/>
</dbReference>
<dbReference type="AlphaFoldDB" id="A4CD66"/>
<dbReference type="PANTHER" id="PTHR44936">
    <property type="entry name" value="SENSOR PROTEIN CREC"/>
    <property type="match status" value="1"/>
</dbReference>
<feature type="domain" description="Histidine kinase" evidence="11">
    <location>
        <begin position="213"/>
        <end position="426"/>
    </location>
</feature>
<dbReference type="InterPro" id="IPR003660">
    <property type="entry name" value="HAMP_dom"/>
</dbReference>
<evidence type="ECO:0000256" key="4">
    <source>
        <dbReference type="ARBA" id="ARBA00022475"/>
    </source>
</evidence>
<dbReference type="SMART" id="SM00387">
    <property type="entry name" value="HATPase_c"/>
    <property type="match status" value="1"/>
</dbReference>
<evidence type="ECO:0000256" key="3">
    <source>
        <dbReference type="ARBA" id="ARBA00012438"/>
    </source>
</evidence>
<name>A4CD66_9GAMM</name>
<dbReference type="SUPFAM" id="SSF47384">
    <property type="entry name" value="Homodimeric domain of signal transducing histidine kinase"/>
    <property type="match status" value="1"/>
</dbReference>
<comment type="subcellular location">
    <subcellularLocation>
        <location evidence="2">Cell membrane</location>
        <topology evidence="2">Multi-pass membrane protein</topology>
    </subcellularLocation>
</comment>
<dbReference type="InterPro" id="IPR005467">
    <property type="entry name" value="His_kinase_dom"/>
</dbReference>
<feature type="domain" description="HAMP" evidence="12">
    <location>
        <begin position="153"/>
        <end position="205"/>
    </location>
</feature>
<dbReference type="GO" id="GO:0000155">
    <property type="term" value="F:phosphorelay sensor kinase activity"/>
    <property type="evidence" value="ECO:0007669"/>
    <property type="project" value="InterPro"/>
</dbReference>
<dbReference type="eggNOG" id="COG2205">
    <property type="taxonomic scope" value="Bacteria"/>
</dbReference>
<evidence type="ECO:0000256" key="9">
    <source>
        <dbReference type="ARBA" id="ARBA00022840"/>
    </source>
</evidence>
<dbReference type="InterPro" id="IPR003594">
    <property type="entry name" value="HATPase_dom"/>
</dbReference>
<dbReference type="GO" id="GO:0005886">
    <property type="term" value="C:plasma membrane"/>
    <property type="evidence" value="ECO:0007669"/>
    <property type="project" value="UniProtKB-SubCell"/>
</dbReference>
<dbReference type="STRING" id="87626.PTD2_15757"/>
<dbReference type="CDD" id="cd00082">
    <property type="entry name" value="HisKA"/>
    <property type="match status" value="1"/>
</dbReference>
<keyword evidence="5" id="KW-0597">Phosphoprotein</keyword>
<dbReference type="Gene3D" id="3.30.565.10">
    <property type="entry name" value="Histidine kinase-like ATPase, C-terminal domain"/>
    <property type="match status" value="1"/>
</dbReference>
<dbReference type="EC" id="2.7.13.3" evidence="3"/>
<keyword evidence="7" id="KW-0547">Nucleotide-binding</keyword>
<evidence type="ECO:0000313" key="14">
    <source>
        <dbReference type="Proteomes" id="UP000006201"/>
    </source>
</evidence>
<keyword evidence="14" id="KW-1185">Reference proteome</keyword>
<proteinExistence type="predicted"/>
<evidence type="ECO:0000259" key="11">
    <source>
        <dbReference type="PROSITE" id="PS50109"/>
    </source>
</evidence>
<evidence type="ECO:0000256" key="7">
    <source>
        <dbReference type="ARBA" id="ARBA00022741"/>
    </source>
</evidence>
<evidence type="ECO:0000256" key="2">
    <source>
        <dbReference type="ARBA" id="ARBA00004651"/>
    </source>
</evidence>
<dbReference type="HOGENOM" id="CLU_000445_89_27_6"/>
<comment type="caution">
    <text evidence="13">The sequence shown here is derived from an EMBL/GenBank/DDBJ whole genome shotgun (WGS) entry which is preliminary data.</text>
</comment>
<dbReference type="Proteomes" id="UP000006201">
    <property type="component" value="Unassembled WGS sequence"/>
</dbReference>
<keyword evidence="6" id="KW-0808">Transferase</keyword>
<feature type="transmembrane region" description="Helical" evidence="10">
    <location>
        <begin position="134"/>
        <end position="152"/>
    </location>
</feature>
<dbReference type="InterPro" id="IPR003661">
    <property type="entry name" value="HisK_dim/P_dom"/>
</dbReference>
<dbReference type="EMBL" id="AAOH01000006">
    <property type="protein sequence ID" value="EAR27509.1"/>
    <property type="molecule type" value="Genomic_DNA"/>
</dbReference>
<keyword evidence="9" id="KW-0067">ATP-binding</keyword>
<dbReference type="InterPro" id="IPR050980">
    <property type="entry name" value="2C_sensor_his_kinase"/>
</dbReference>
<evidence type="ECO:0000313" key="13">
    <source>
        <dbReference type="EMBL" id="EAR27509.1"/>
    </source>
</evidence>
<keyword evidence="4" id="KW-1003">Cell membrane</keyword>
<dbReference type="Gene3D" id="6.10.340.10">
    <property type="match status" value="1"/>
</dbReference>